<dbReference type="RefSeq" id="WP_199394269.1">
    <property type="nucleotide sequence ID" value="NZ_JAEMHK010000003.1"/>
</dbReference>
<dbReference type="PROSITE" id="PS51257">
    <property type="entry name" value="PROKAR_LIPOPROTEIN"/>
    <property type="match status" value="1"/>
</dbReference>
<evidence type="ECO:0008006" key="3">
    <source>
        <dbReference type="Google" id="ProtNLM"/>
    </source>
</evidence>
<organism evidence="1 2">
    <name type="scientific">Geomonas propionica</name>
    <dbReference type="NCBI Taxonomy" id="2798582"/>
    <lineage>
        <taxon>Bacteria</taxon>
        <taxon>Pseudomonadati</taxon>
        <taxon>Thermodesulfobacteriota</taxon>
        <taxon>Desulfuromonadia</taxon>
        <taxon>Geobacterales</taxon>
        <taxon>Geobacteraceae</taxon>
        <taxon>Geomonas</taxon>
    </lineage>
</organism>
<comment type="caution">
    <text evidence="1">The sequence shown here is derived from an EMBL/GenBank/DDBJ whole genome shotgun (WGS) entry which is preliminary data.</text>
</comment>
<proteinExistence type="predicted"/>
<keyword evidence="2" id="KW-1185">Reference proteome</keyword>
<accession>A0ABS0YP68</accession>
<gene>
    <name evidence="1" type="ORF">JFN90_06405</name>
</gene>
<name>A0ABS0YP68_9BACT</name>
<protein>
    <recommendedName>
        <fullName evidence="3">Lipoprotein</fullName>
    </recommendedName>
</protein>
<dbReference type="Proteomes" id="UP000641025">
    <property type="component" value="Unassembled WGS sequence"/>
</dbReference>
<reference evidence="1 2" key="1">
    <citation type="submission" date="2020-12" db="EMBL/GenBank/DDBJ databases">
        <title>Geomonas sp. Red259, isolated from paddy soil.</title>
        <authorList>
            <person name="Xu Z."/>
            <person name="Zhang Z."/>
            <person name="Masuda Y."/>
            <person name="Itoh H."/>
            <person name="Senoo K."/>
        </authorList>
    </citation>
    <scope>NUCLEOTIDE SEQUENCE [LARGE SCALE GENOMIC DNA]</scope>
    <source>
        <strain evidence="1 2">Red259</strain>
    </source>
</reference>
<evidence type="ECO:0000313" key="2">
    <source>
        <dbReference type="Proteomes" id="UP000641025"/>
    </source>
</evidence>
<dbReference type="EMBL" id="JAEMHK010000003">
    <property type="protein sequence ID" value="MBJ6799767.1"/>
    <property type="molecule type" value="Genomic_DNA"/>
</dbReference>
<sequence length="240" mass="27474">MRVSFIWSFFFLSLLMQGCRAPQQYEVFSMRDFGSKQMYQEFVDNVPKEGELAEVNLGNKMMVQRKGAFKECVKPSFSYTGNKLFTYGHIKEGELICRMTADDTIYTANYSNVTGSSNYSVTEPVIFTRNSNGLIRACVLSMGFNLACKDDIRDEELNHGAYFVYKLDDLQQIIEYSGKSGDTLKFTYSEFANGMARQAFTRDFQVDLKEGKIASYKGAIIEIHNATNTSIKYTIKRYFD</sequence>
<evidence type="ECO:0000313" key="1">
    <source>
        <dbReference type="EMBL" id="MBJ6799767.1"/>
    </source>
</evidence>